<protein>
    <submittedName>
        <fullName evidence="1">Uncharacterized protein</fullName>
    </submittedName>
</protein>
<gene>
    <name evidence="1" type="ORF">CYCCA115_LOCUS11392</name>
</gene>
<dbReference type="EMBL" id="CAKOGP040001736">
    <property type="protein sequence ID" value="CAJ1947955.1"/>
    <property type="molecule type" value="Genomic_DNA"/>
</dbReference>
<dbReference type="Proteomes" id="UP001295423">
    <property type="component" value="Unassembled WGS sequence"/>
</dbReference>
<comment type="caution">
    <text evidence="1">The sequence shown here is derived from an EMBL/GenBank/DDBJ whole genome shotgun (WGS) entry which is preliminary data.</text>
</comment>
<reference evidence="1" key="1">
    <citation type="submission" date="2023-08" db="EMBL/GenBank/DDBJ databases">
        <authorList>
            <person name="Audoor S."/>
            <person name="Bilcke G."/>
        </authorList>
    </citation>
    <scope>NUCLEOTIDE SEQUENCE</scope>
</reference>
<keyword evidence="2" id="KW-1185">Reference proteome</keyword>
<evidence type="ECO:0000313" key="1">
    <source>
        <dbReference type="EMBL" id="CAJ1947955.1"/>
    </source>
</evidence>
<name>A0AAD2FP88_9STRA</name>
<accession>A0AAD2FP88</accession>
<organism evidence="1 2">
    <name type="scientific">Cylindrotheca closterium</name>
    <dbReference type="NCBI Taxonomy" id="2856"/>
    <lineage>
        <taxon>Eukaryota</taxon>
        <taxon>Sar</taxon>
        <taxon>Stramenopiles</taxon>
        <taxon>Ochrophyta</taxon>
        <taxon>Bacillariophyta</taxon>
        <taxon>Bacillariophyceae</taxon>
        <taxon>Bacillariophycidae</taxon>
        <taxon>Bacillariales</taxon>
        <taxon>Bacillariaceae</taxon>
        <taxon>Cylindrotheca</taxon>
    </lineage>
</organism>
<dbReference type="AlphaFoldDB" id="A0AAD2FP88"/>
<sequence>MFQETPSSFQDVIPEKMAIYCAGVVFNTAIKTGTSANLDRRAAMLYETSLQLIGQHVDAYSNNTASLIAMAASNNLAQIELEKGLVEQACKRLQALKFPMQSLRSVVPHIFTVHEFQCMLSNTLSTEGVTVSPAA</sequence>
<proteinExistence type="predicted"/>
<evidence type="ECO:0000313" key="2">
    <source>
        <dbReference type="Proteomes" id="UP001295423"/>
    </source>
</evidence>